<dbReference type="EMBL" id="JAKELL010000120">
    <property type="protein sequence ID" value="KAH8981169.1"/>
    <property type="molecule type" value="Genomic_DNA"/>
</dbReference>
<feature type="non-terminal residue" evidence="1">
    <location>
        <position position="1"/>
    </location>
</feature>
<comment type="caution">
    <text evidence="1">The sequence shown here is derived from an EMBL/GenBank/DDBJ whole genome shotgun (WGS) entry which is preliminary data.</text>
</comment>
<protein>
    <submittedName>
        <fullName evidence="1">Uncharacterized protein</fullName>
    </submittedName>
</protein>
<dbReference type="Proteomes" id="UP001201163">
    <property type="component" value="Unassembled WGS sequence"/>
</dbReference>
<gene>
    <name evidence="1" type="ORF">EDB92DRAFT_1805309</name>
</gene>
<organism evidence="1 2">
    <name type="scientific">Lactarius akahatsu</name>
    <dbReference type="NCBI Taxonomy" id="416441"/>
    <lineage>
        <taxon>Eukaryota</taxon>
        <taxon>Fungi</taxon>
        <taxon>Dikarya</taxon>
        <taxon>Basidiomycota</taxon>
        <taxon>Agaricomycotina</taxon>
        <taxon>Agaricomycetes</taxon>
        <taxon>Russulales</taxon>
        <taxon>Russulaceae</taxon>
        <taxon>Lactarius</taxon>
    </lineage>
</organism>
<evidence type="ECO:0000313" key="2">
    <source>
        <dbReference type="Proteomes" id="UP001201163"/>
    </source>
</evidence>
<keyword evidence="2" id="KW-1185">Reference proteome</keyword>
<reference evidence="1" key="1">
    <citation type="submission" date="2022-01" db="EMBL/GenBank/DDBJ databases">
        <title>Comparative genomics reveals a dynamic genome evolution in the ectomycorrhizal milk-cap (Lactarius) mushrooms.</title>
        <authorList>
            <consortium name="DOE Joint Genome Institute"/>
            <person name="Lebreton A."/>
            <person name="Tang N."/>
            <person name="Kuo A."/>
            <person name="LaButti K."/>
            <person name="Drula E."/>
            <person name="Barry K."/>
            <person name="Clum A."/>
            <person name="Lipzen A."/>
            <person name="Mousain D."/>
            <person name="Ng V."/>
            <person name="Wang R."/>
            <person name="Wang X."/>
            <person name="Dai Y."/>
            <person name="Henrissat B."/>
            <person name="Grigoriev I.V."/>
            <person name="Guerin-Laguette A."/>
            <person name="Yu F."/>
            <person name="Martin F.M."/>
        </authorList>
    </citation>
    <scope>NUCLEOTIDE SEQUENCE</scope>
    <source>
        <strain evidence="1">QP</strain>
    </source>
</reference>
<name>A0AAD4Q8N6_9AGAM</name>
<evidence type="ECO:0000313" key="1">
    <source>
        <dbReference type="EMBL" id="KAH8981169.1"/>
    </source>
</evidence>
<proteinExistence type="predicted"/>
<sequence length="73" mass="8403">LVLITHDESTFFQNDQCKICWDHEGSSKTLGPKGDGQSLMVSDFLLADWGRLHNDNRCILLICIYTVYTHLFQ</sequence>
<dbReference type="AlphaFoldDB" id="A0AAD4Q8N6"/>
<accession>A0AAD4Q8N6</accession>